<name>A0A485KVX5_9STRA</name>
<keyword evidence="5" id="KW-1133">Transmembrane helix</keyword>
<evidence type="ECO:0000313" key="7">
    <source>
        <dbReference type="EMBL" id="KAF0696925.1"/>
    </source>
</evidence>
<keyword evidence="4" id="KW-0325">Glycoprotein</keyword>
<gene>
    <name evidence="8" type="primary">Aste57867_12344</name>
    <name evidence="7" type="ORF">As57867_012298</name>
    <name evidence="8" type="ORF">ASTE57867_12344</name>
</gene>
<dbReference type="Gene3D" id="3.30.300.320">
    <property type="match status" value="1"/>
</dbReference>
<evidence type="ECO:0000313" key="9">
    <source>
        <dbReference type="Proteomes" id="UP000332933"/>
    </source>
</evidence>
<dbReference type="InterPro" id="IPR032675">
    <property type="entry name" value="LRR_dom_sf"/>
</dbReference>
<proteinExistence type="predicted"/>
<evidence type="ECO:0000256" key="4">
    <source>
        <dbReference type="ARBA" id="ARBA00023180"/>
    </source>
</evidence>
<dbReference type="EMBL" id="CAADRA010005375">
    <property type="protein sequence ID" value="VFT89196.1"/>
    <property type="molecule type" value="Genomic_DNA"/>
</dbReference>
<reference evidence="8 9" key="1">
    <citation type="submission" date="2019-03" db="EMBL/GenBank/DDBJ databases">
        <authorList>
            <person name="Gaulin E."/>
            <person name="Dumas B."/>
        </authorList>
    </citation>
    <scope>NUCLEOTIDE SEQUENCE [LARGE SCALE GENOMIC DNA]</scope>
    <source>
        <strain evidence="8">CBS 568.67</strain>
    </source>
</reference>
<feature type="transmembrane region" description="Helical" evidence="5">
    <location>
        <begin position="212"/>
        <end position="233"/>
    </location>
</feature>
<keyword evidence="2" id="KW-0677">Repeat</keyword>
<feature type="domain" description="LNR" evidence="6">
    <location>
        <begin position="624"/>
        <end position="657"/>
    </location>
</feature>
<dbReference type="EMBL" id="VJMH01005354">
    <property type="protein sequence ID" value="KAF0696925.1"/>
    <property type="molecule type" value="Genomic_DNA"/>
</dbReference>
<evidence type="ECO:0000259" key="6">
    <source>
        <dbReference type="Pfam" id="PF00066"/>
    </source>
</evidence>
<evidence type="ECO:0000256" key="2">
    <source>
        <dbReference type="ARBA" id="ARBA00022737"/>
    </source>
</evidence>
<feature type="transmembrane region" description="Helical" evidence="5">
    <location>
        <begin position="170"/>
        <end position="191"/>
    </location>
</feature>
<dbReference type="InterPro" id="IPR000800">
    <property type="entry name" value="Notch_dom"/>
</dbReference>
<dbReference type="PANTHER" id="PTHR45712:SF22">
    <property type="entry name" value="INSULIN-LIKE GROWTH FACTOR-BINDING PROTEIN COMPLEX ACID LABILE SUBUNIT"/>
    <property type="match status" value="1"/>
</dbReference>
<feature type="transmembrane region" description="Helical" evidence="5">
    <location>
        <begin position="329"/>
        <end position="351"/>
    </location>
</feature>
<feature type="transmembrane region" description="Helical" evidence="5">
    <location>
        <begin position="64"/>
        <end position="86"/>
    </location>
</feature>
<dbReference type="InterPro" id="IPR050333">
    <property type="entry name" value="SLRP"/>
</dbReference>
<accession>A0A485KVX5</accession>
<keyword evidence="9" id="KW-1185">Reference proteome</keyword>
<protein>
    <submittedName>
        <fullName evidence="8">Aste57867_12344 protein</fullName>
    </submittedName>
</protein>
<keyword evidence="1" id="KW-0433">Leucine-rich repeat</keyword>
<dbReference type="Proteomes" id="UP000332933">
    <property type="component" value="Unassembled WGS sequence"/>
</dbReference>
<dbReference type="SUPFAM" id="SSF52058">
    <property type="entry name" value="L domain-like"/>
    <property type="match status" value="1"/>
</dbReference>
<feature type="transmembrane region" description="Helical" evidence="5">
    <location>
        <begin position="29"/>
        <end position="52"/>
    </location>
</feature>
<dbReference type="AlphaFoldDB" id="A0A485KVX5"/>
<sequence length="664" mass="73096">MSAAAAVHYTIKQNAPPPLALAPHIRHGIIVFAAVKHSVCAVFFAAQAFIMLTLSPTVLNDIHVYAPFVAAATCGVLAILHVVVLVQFHRQLTTKRSTTVASSSTLVMSVRDLWRSPSSRWCRSYCSTWHLWTRVQKALPRDTLVLVFNGIQLASQSYQVILIASTVVDVWFVAVYSVVVLLHCCVAPLIFYSRHSQLKLLFLELTNSLFTFCLTCVFPLVGVVVPSLTFLLVDPNLHYDPTWSTSVALFSRVIVVTSPADYVTKVVMNIGTLLSLRKLGHMLAQSVPHLKLRHHQNIALGGSDKSIALIKLSTVCGHRRVSRPRRQHACFLVVCVVWGIALVILLVRAWFFRTNCPVTCVAQSIPIFDLTCRCKYVHVNCHAIGNESLDVAAALDPTQLGHDLLYVQLSRCILLDGIPSASLAAQPRLEKISIHFTNMTTWTGTLPPIVNQVVVRQSLLTAVPDILLHDFPPRLRSLIFEACPLQSLPAGIETEWQSLYQLMLVNTSLTHIPSVVLALHQLTDLNLGFNRMGGTGSNDSQSSVSFSMLTNLTNLIELDLSATDLTDGPWTLTATHFTLDLRLNPIFAVPSAVESTLLTNRRILLDGTTFCNASTHPSYCHTPSTCAPNCLTTMVGNHLCDLACFNAECNYDNADCDAYGFTRP</sequence>
<dbReference type="PANTHER" id="PTHR45712">
    <property type="entry name" value="AGAP008170-PA"/>
    <property type="match status" value="1"/>
</dbReference>
<dbReference type="Gene3D" id="3.80.10.10">
    <property type="entry name" value="Ribonuclease Inhibitor"/>
    <property type="match status" value="1"/>
</dbReference>
<reference evidence="7" key="2">
    <citation type="submission" date="2019-06" db="EMBL/GenBank/DDBJ databases">
        <title>Genomics analysis of Aphanomyces spp. identifies a new class of oomycete effector associated with host adaptation.</title>
        <authorList>
            <person name="Gaulin E."/>
        </authorList>
    </citation>
    <scope>NUCLEOTIDE SEQUENCE</scope>
    <source>
        <strain evidence="7">CBS 578.67</strain>
    </source>
</reference>
<evidence type="ECO:0000256" key="3">
    <source>
        <dbReference type="ARBA" id="ARBA00023157"/>
    </source>
</evidence>
<evidence type="ECO:0000256" key="5">
    <source>
        <dbReference type="SAM" id="Phobius"/>
    </source>
</evidence>
<keyword evidence="5" id="KW-0812">Transmembrane</keyword>
<organism evidence="8 9">
    <name type="scientific">Aphanomyces stellatus</name>
    <dbReference type="NCBI Taxonomy" id="120398"/>
    <lineage>
        <taxon>Eukaryota</taxon>
        <taxon>Sar</taxon>
        <taxon>Stramenopiles</taxon>
        <taxon>Oomycota</taxon>
        <taxon>Saprolegniomycetes</taxon>
        <taxon>Saprolegniales</taxon>
        <taxon>Verrucalvaceae</taxon>
        <taxon>Aphanomyces</taxon>
    </lineage>
</organism>
<dbReference type="OrthoDB" id="78056at2759"/>
<evidence type="ECO:0000313" key="8">
    <source>
        <dbReference type="EMBL" id="VFT89196.1"/>
    </source>
</evidence>
<dbReference type="Pfam" id="PF00066">
    <property type="entry name" value="Notch"/>
    <property type="match status" value="1"/>
</dbReference>
<keyword evidence="3" id="KW-1015">Disulfide bond</keyword>
<evidence type="ECO:0000256" key="1">
    <source>
        <dbReference type="ARBA" id="ARBA00022614"/>
    </source>
</evidence>
<keyword evidence="5" id="KW-0472">Membrane</keyword>